<dbReference type="AlphaFoldDB" id="A0A0W8FBR0"/>
<reference evidence="6" key="1">
    <citation type="journal article" date="2015" name="Proc. Natl. Acad. Sci. U.S.A.">
        <title>Networks of energetic and metabolic interactions define dynamics in microbial communities.</title>
        <authorList>
            <person name="Embree M."/>
            <person name="Liu J.K."/>
            <person name="Al-Bassam M.M."/>
            <person name="Zengler K."/>
        </authorList>
    </citation>
    <scope>NUCLEOTIDE SEQUENCE</scope>
</reference>
<organism evidence="6">
    <name type="scientific">hydrocarbon metagenome</name>
    <dbReference type="NCBI Taxonomy" id="938273"/>
    <lineage>
        <taxon>unclassified sequences</taxon>
        <taxon>metagenomes</taxon>
        <taxon>ecological metagenomes</taxon>
    </lineage>
</organism>
<evidence type="ECO:0000313" key="6">
    <source>
        <dbReference type="EMBL" id="KUG18342.1"/>
    </source>
</evidence>
<dbReference type="Pfam" id="PF06902">
    <property type="entry name" value="Fer4_19"/>
    <property type="match status" value="1"/>
</dbReference>
<name>A0A0W8FBR0_9ZZZZ</name>
<evidence type="ECO:0000256" key="1">
    <source>
        <dbReference type="ARBA" id="ARBA00022714"/>
    </source>
</evidence>
<evidence type="ECO:0000256" key="2">
    <source>
        <dbReference type="ARBA" id="ARBA00022723"/>
    </source>
</evidence>
<sequence>MKEYSCDGLIVRWNPEKCIHAKECVNGLPQVFNHNSRPWINMQGASPAQIMKVIDRCPSGALSYQEKAPESSEKNASNERYASIKVVKNGPLLVEGDCRLFNSDGNEMAEGAFALCRCGASRKKPFCDGSHIKITFDDTK</sequence>
<feature type="domain" description="Iron-binding zinc finger CDGSH type" evidence="5">
    <location>
        <begin position="89"/>
        <end position="137"/>
    </location>
</feature>
<accession>A0A0W8FBR0</accession>
<evidence type="ECO:0000256" key="4">
    <source>
        <dbReference type="ARBA" id="ARBA00023014"/>
    </source>
</evidence>
<gene>
    <name evidence="6" type="ORF">ASZ90_011952</name>
</gene>
<dbReference type="Gene3D" id="3.40.5.90">
    <property type="entry name" value="CDGSH iron-sulfur domain, mitoNEET-type"/>
    <property type="match status" value="1"/>
</dbReference>
<comment type="caution">
    <text evidence="6">The sequence shown here is derived from an EMBL/GenBank/DDBJ whole genome shotgun (WGS) entry which is preliminary data.</text>
</comment>
<dbReference type="GO" id="GO:0051537">
    <property type="term" value="F:2 iron, 2 sulfur cluster binding"/>
    <property type="evidence" value="ECO:0007669"/>
    <property type="project" value="UniProtKB-KW"/>
</dbReference>
<keyword evidence="1" id="KW-0001">2Fe-2S</keyword>
<proteinExistence type="predicted"/>
<dbReference type="EMBL" id="LNQE01001387">
    <property type="protein sequence ID" value="KUG18342.1"/>
    <property type="molecule type" value="Genomic_DNA"/>
</dbReference>
<dbReference type="GO" id="GO:0046872">
    <property type="term" value="F:metal ion binding"/>
    <property type="evidence" value="ECO:0007669"/>
    <property type="project" value="UniProtKB-KW"/>
</dbReference>
<dbReference type="InterPro" id="IPR042216">
    <property type="entry name" value="MitoNEET_CISD"/>
</dbReference>
<evidence type="ECO:0000256" key="3">
    <source>
        <dbReference type="ARBA" id="ARBA00023004"/>
    </source>
</evidence>
<dbReference type="SUPFAM" id="SSF54862">
    <property type="entry name" value="4Fe-4S ferredoxins"/>
    <property type="match status" value="1"/>
</dbReference>
<dbReference type="InterPro" id="IPR010693">
    <property type="entry name" value="Divergent_4Fe-4S_mono-cluster"/>
</dbReference>
<keyword evidence="2" id="KW-0479">Metal-binding</keyword>
<dbReference type="GO" id="GO:0005737">
    <property type="term" value="C:cytoplasm"/>
    <property type="evidence" value="ECO:0007669"/>
    <property type="project" value="UniProtKB-ARBA"/>
</dbReference>
<keyword evidence="4" id="KW-0411">Iron-sulfur</keyword>
<dbReference type="InterPro" id="IPR018967">
    <property type="entry name" value="FeS-contain_CDGSH-typ"/>
</dbReference>
<protein>
    <recommendedName>
        <fullName evidence="5">Iron-binding zinc finger CDGSH type domain-containing protein</fullName>
    </recommendedName>
</protein>
<keyword evidence="3" id="KW-0408">Iron</keyword>
<dbReference type="SMART" id="SM00704">
    <property type="entry name" value="ZnF_CDGSH"/>
    <property type="match status" value="1"/>
</dbReference>
<evidence type="ECO:0000259" key="5">
    <source>
        <dbReference type="SMART" id="SM00704"/>
    </source>
</evidence>
<dbReference type="Pfam" id="PF09360">
    <property type="entry name" value="zf-CDGSH"/>
    <property type="match status" value="1"/>
</dbReference>